<dbReference type="Proteomes" id="UP000180235">
    <property type="component" value="Chromosome"/>
</dbReference>
<dbReference type="PANTHER" id="PTHR34613:SF1">
    <property type="entry name" value="SLL6017 PROTEIN"/>
    <property type="match status" value="1"/>
</dbReference>
<dbReference type="EMBL" id="CP017675">
    <property type="protein sequence ID" value="APB33082.1"/>
    <property type="molecule type" value="Genomic_DNA"/>
</dbReference>
<keyword evidence="2" id="KW-1185">Reference proteome</keyword>
<evidence type="ECO:0008006" key="3">
    <source>
        <dbReference type="Google" id="ProtNLM"/>
    </source>
</evidence>
<organism evidence="1 2">
    <name type="scientific">Gloeomargarita lithophora Alchichica-D10</name>
    <dbReference type="NCBI Taxonomy" id="1188229"/>
    <lineage>
        <taxon>Bacteria</taxon>
        <taxon>Bacillati</taxon>
        <taxon>Cyanobacteriota</taxon>
        <taxon>Cyanophyceae</taxon>
        <taxon>Gloeomargaritales</taxon>
        <taxon>Gloeomargaritaceae</taxon>
        <taxon>Gloeomargarita</taxon>
    </lineage>
</organism>
<dbReference type="AlphaFoldDB" id="A0A1J0AAX5"/>
<gene>
    <name evidence="1" type="ORF">GlitD10_0768</name>
</gene>
<protein>
    <recommendedName>
        <fullName evidence="3">Rpn family recombination-promoting nuclease/putative transposase</fullName>
    </recommendedName>
</protein>
<dbReference type="OrthoDB" id="458251at2"/>
<accession>A0A1J0AAX5</accession>
<name>A0A1J0AAX5_9CYAN</name>
<evidence type="ECO:0000313" key="2">
    <source>
        <dbReference type="Proteomes" id="UP000180235"/>
    </source>
</evidence>
<dbReference type="KEGG" id="glt:GlitD10_0768"/>
<dbReference type="PANTHER" id="PTHR34613">
    <property type="entry name" value="SLL0800 PROTEIN"/>
    <property type="match status" value="1"/>
</dbReference>
<proteinExistence type="predicted"/>
<sequence>MYDNICKFLAATYPQDLAQWLLGEPIPFSQLQPSELALAPIHADSLILLQSQDLLLHLEFQTRPDPEIPFRMLDYWTRSHRKFPQHHIKQIVLYLKPTIAIPPDWRTDIQKNQVRGRRPCDRCSHSDSVA</sequence>
<reference evidence="1 2" key="1">
    <citation type="submission" date="2016-10" db="EMBL/GenBank/DDBJ databases">
        <title>Description of Gloeomargarita lithophora gen. nov., sp. nov., a thylakoid-bearing basal-branching cyanobacterium with intracellular carbonates, and proposal for Gloeomargaritales ord. nov.</title>
        <authorList>
            <person name="Moreira D."/>
            <person name="Tavera R."/>
            <person name="Benzerara K."/>
            <person name="Skouri-Panet F."/>
            <person name="Couradeau E."/>
            <person name="Gerard E."/>
            <person name="Loussert C."/>
            <person name="Novelo E."/>
            <person name="Zivanovic Y."/>
            <person name="Lopez-Garcia P."/>
        </authorList>
    </citation>
    <scope>NUCLEOTIDE SEQUENCE [LARGE SCALE GENOMIC DNA]</scope>
    <source>
        <strain evidence="1 2">D10</strain>
    </source>
</reference>
<evidence type="ECO:0000313" key="1">
    <source>
        <dbReference type="EMBL" id="APB33082.1"/>
    </source>
</evidence>